<dbReference type="Proteomes" id="UP001149090">
    <property type="component" value="Unassembled WGS sequence"/>
</dbReference>
<protein>
    <recommendedName>
        <fullName evidence="6">Ankyrin repeat protein</fullName>
    </recommendedName>
</protein>
<dbReference type="PROSITE" id="PS50297">
    <property type="entry name" value="ANK_REP_REGION"/>
    <property type="match status" value="2"/>
</dbReference>
<dbReference type="PANTHER" id="PTHR24166:SF48">
    <property type="entry name" value="PROTEIN VAPYRIN"/>
    <property type="match status" value="1"/>
</dbReference>
<dbReference type="PRINTS" id="PR01415">
    <property type="entry name" value="ANKYRIN"/>
</dbReference>
<dbReference type="EMBL" id="JAPDFW010000131">
    <property type="protein sequence ID" value="KAJ5067251.1"/>
    <property type="molecule type" value="Genomic_DNA"/>
</dbReference>
<dbReference type="InterPro" id="IPR050889">
    <property type="entry name" value="Dendritic_Spine_Reg/Scaffold"/>
</dbReference>
<dbReference type="Gene3D" id="1.25.40.20">
    <property type="entry name" value="Ankyrin repeat-containing domain"/>
    <property type="match status" value="2"/>
</dbReference>
<reference evidence="4" key="1">
    <citation type="submission" date="2022-10" db="EMBL/GenBank/DDBJ databases">
        <title>Novel sulphate-reducing endosymbionts in the free-living metamonad Anaeramoeba.</title>
        <authorList>
            <person name="Jerlstrom-Hultqvist J."/>
            <person name="Cepicka I."/>
            <person name="Gallot-Lavallee L."/>
            <person name="Salas-Leiva D."/>
            <person name="Curtis B.A."/>
            <person name="Zahonova K."/>
            <person name="Pipaliya S."/>
            <person name="Dacks J."/>
            <person name="Roger A.J."/>
        </authorList>
    </citation>
    <scope>NUCLEOTIDE SEQUENCE</scope>
    <source>
        <strain evidence="4">BMAN</strain>
    </source>
</reference>
<sequence length="260" mass="29359">MNISDTFQETPLIHCVKEKHLQNVELVLRKGAKVNSTDSSGMTALMHAALLGTEEIAVKLIENGADAAIKDKKEMTAIMYAGCHGKKKLVTLLQKYDKQTSQSQIEGSLLIYYSKKGNLKAVIDAIEKGANVNSTDEKKWSPLISASHYGRLEVVQELLKQSDIDINAQAMMNTTALHHATRQCHPEIVHELISHGADINHQDRFGYTPLFYIQDEETAHTFVRFHEKINFDLKNPNNLTAIEFHKKEKRLKIAEILEQK</sequence>
<accession>A0A9Q0L6L3</accession>
<dbReference type="SMART" id="SM00248">
    <property type="entry name" value="ANK"/>
    <property type="match status" value="6"/>
</dbReference>
<evidence type="ECO:0008006" key="6">
    <source>
        <dbReference type="Google" id="ProtNLM"/>
    </source>
</evidence>
<dbReference type="SUPFAM" id="SSF48403">
    <property type="entry name" value="Ankyrin repeat"/>
    <property type="match status" value="1"/>
</dbReference>
<name>A0A9Q0L6L3_ANAIG</name>
<gene>
    <name evidence="4" type="ORF">M0811_13121</name>
</gene>
<evidence type="ECO:0000313" key="4">
    <source>
        <dbReference type="EMBL" id="KAJ5067251.1"/>
    </source>
</evidence>
<evidence type="ECO:0000256" key="2">
    <source>
        <dbReference type="ARBA" id="ARBA00023043"/>
    </source>
</evidence>
<evidence type="ECO:0000256" key="1">
    <source>
        <dbReference type="ARBA" id="ARBA00022737"/>
    </source>
</evidence>
<feature type="repeat" description="ANK" evidence="3">
    <location>
        <begin position="7"/>
        <end position="39"/>
    </location>
</feature>
<dbReference type="PANTHER" id="PTHR24166">
    <property type="entry name" value="ROLLING PEBBLES, ISOFORM B"/>
    <property type="match status" value="1"/>
</dbReference>
<proteinExistence type="predicted"/>
<keyword evidence="1" id="KW-0677">Repeat</keyword>
<keyword evidence="5" id="KW-1185">Reference proteome</keyword>
<dbReference type="InterPro" id="IPR036770">
    <property type="entry name" value="Ankyrin_rpt-contain_sf"/>
</dbReference>
<keyword evidence="2 3" id="KW-0040">ANK repeat</keyword>
<dbReference type="AlphaFoldDB" id="A0A9Q0L6L3"/>
<evidence type="ECO:0000256" key="3">
    <source>
        <dbReference type="PROSITE-ProRule" id="PRU00023"/>
    </source>
</evidence>
<dbReference type="PROSITE" id="PS50088">
    <property type="entry name" value="ANK_REPEAT"/>
    <property type="match status" value="3"/>
</dbReference>
<dbReference type="OrthoDB" id="539213at2759"/>
<organism evidence="4 5">
    <name type="scientific">Anaeramoeba ignava</name>
    <name type="common">Anaerobic marine amoeba</name>
    <dbReference type="NCBI Taxonomy" id="1746090"/>
    <lineage>
        <taxon>Eukaryota</taxon>
        <taxon>Metamonada</taxon>
        <taxon>Anaeramoebidae</taxon>
        <taxon>Anaeramoeba</taxon>
    </lineage>
</organism>
<comment type="caution">
    <text evidence="4">The sequence shown here is derived from an EMBL/GenBank/DDBJ whole genome shotgun (WGS) entry which is preliminary data.</text>
</comment>
<dbReference type="InterPro" id="IPR002110">
    <property type="entry name" value="Ankyrin_rpt"/>
</dbReference>
<feature type="repeat" description="ANK" evidence="3">
    <location>
        <begin position="40"/>
        <end position="72"/>
    </location>
</feature>
<evidence type="ECO:0000313" key="5">
    <source>
        <dbReference type="Proteomes" id="UP001149090"/>
    </source>
</evidence>
<feature type="repeat" description="ANK" evidence="3">
    <location>
        <begin position="172"/>
        <end position="204"/>
    </location>
</feature>
<dbReference type="Pfam" id="PF12796">
    <property type="entry name" value="Ank_2"/>
    <property type="match status" value="2"/>
</dbReference>